<dbReference type="Gene3D" id="3.10.450.50">
    <property type="match status" value="1"/>
</dbReference>
<dbReference type="EMBL" id="WUTW01000009">
    <property type="protein sequence ID" value="MXQ67884.1"/>
    <property type="molecule type" value="Genomic_DNA"/>
</dbReference>
<dbReference type="SUPFAM" id="SSF54427">
    <property type="entry name" value="NTF2-like"/>
    <property type="match status" value="1"/>
</dbReference>
<reference evidence="2 3" key="1">
    <citation type="submission" date="2019-12" db="EMBL/GenBank/DDBJ databases">
        <title>Nocardia macrotermitis sp. nov. and Nocardia aurantia sp. nov., isolated from the gut of the fungus growing-termite Macrotermes natalensis.</title>
        <authorList>
            <person name="Christine B."/>
            <person name="Rene B."/>
        </authorList>
    </citation>
    <scope>NUCLEOTIDE SEQUENCE [LARGE SCALE GENOMIC DNA]</scope>
    <source>
        <strain evidence="2 3">DSM 102126</strain>
    </source>
</reference>
<dbReference type="InterPro" id="IPR032710">
    <property type="entry name" value="NTF2-like_dom_sf"/>
</dbReference>
<dbReference type="Pfam" id="PF12680">
    <property type="entry name" value="SnoaL_2"/>
    <property type="match status" value="1"/>
</dbReference>
<name>A0A6I4WLQ2_9ACTN</name>
<protein>
    <recommendedName>
        <fullName evidence="1">SnoaL-like domain-containing protein</fullName>
    </recommendedName>
</protein>
<comment type="caution">
    <text evidence="2">The sequence shown here is derived from an EMBL/GenBank/DDBJ whole genome shotgun (WGS) entry which is preliminary data.</text>
</comment>
<gene>
    <name evidence="2" type="ORF">GQ466_28100</name>
</gene>
<evidence type="ECO:0000313" key="3">
    <source>
        <dbReference type="Proteomes" id="UP000431901"/>
    </source>
</evidence>
<dbReference type="InterPro" id="IPR037401">
    <property type="entry name" value="SnoaL-like"/>
</dbReference>
<dbReference type="RefSeq" id="WP_161106074.1">
    <property type="nucleotide sequence ID" value="NZ_JBHLYI010000015.1"/>
</dbReference>
<sequence length="129" mass="14209">MRSARELWEAAYKAVEAADDDALRDLCGADIEIRTSAKHQRGPDALAALFAQQRGLYTGLEKTVDGVIESADGRAMAAELTLSGLPNGTDERLTWGVVETIRADGDRLVSWHAMLDRTWLVQQIQANQR</sequence>
<feature type="domain" description="SnoaL-like" evidence="1">
    <location>
        <begin position="9"/>
        <end position="110"/>
    </location>
</feature>
<dbReference type="OrthoDB" id="4539871at2"/>
<keyword evidence="3" id="KW-1185">Reference proteome</keyword>
<dbReference type="AlphaFoldDB" id="A0A6I4WLQ2"/>
<organism evidence="2 3">
    <name type="scientific">Actinomadura rayongensis</name>
    <dbReference type="NCBI Taxonomy" id="1429076"/>
    <lineage>
        <taxon>Bacteria</taxon>
        <taxon>Bacillati</taxon>
        <taxon>Actinomycetota</taxon>
        <taxon>Actinomycetes</taxon>
        <taxon>Streptosporangiales</taxon>
        <taxon>Thermomonosporaceae</taxon>
        <taxon>Actinomadura</taxon>
    </lineage>
</organism>
<evidence type="ECO:0000313" key="2">
    <source>
        <dbReference type="EMBL" id="MXQ67884.1"/>
    </source>
</evidence>
<dbReference type="Proteomes" id="UP000431901">
    <property type="component" value="Unassembled WGS sequence"/>
</dbReference>
<accession>A0A6I4WLQ2</accession>
<proteinExistence type="predicted"/>
<evidence type="ECO:0000259" key="1">
    <source>
        <dbReference type="Pfam" id="PF12680"/>
    </source>
</evidence>